<organism evidence="2 3">
    <name type="scientific">Virgibacillus salarius</name>
    <dbReference type="NCBI Taxonomy" id="447199"/>
    <lineage>
        <taxon>Bacteria</taxon>
        <taxon>Bacillati</taxon>
        <taxon>Bacillota</taxon>
        <taxon>Bacilli</taxon>
        <taxon>Bacillales</taxon>
        <taxon>Bacillaceae</taxon>
        <taxon>Virgibacillus</taxon>
    </lineage>
</organism>
<dbReference type="NCBIfam" id="NF037995">
    <property type="entry name" value="TRAP_S1"/>
    <property type="match status" value="1"/>
</dbReference>
<dbReference type="GO" id="GO:0055085">
    <property type="term" value="P:transmembrane transport"/>
    <property type="evidence" value="ECO:0007669"/>
    <property type="project" value="InterPro"/>
</dbReference>
<evidence type="ECO:0000256" key="1">
    <source>
        <dbReference type="ARBA" id="ARBA00022729"/>
    </source>
</evidence>
<dbReference type="InterPro" id="IPR038404">
    <property type="entry name" value="TRAP_DctP_sf"/>
</dbReference>
<dbReference type="Pfam" id="PF03480">
    <property type="entry name" value="DctP"/>
    <property type="match status" value="1"/>
</dbReference>
<accession>A0A941DT86</accession>
<name>A0A941DT86_9BACI</name>
<protein>
    <submittedName>
        <fullName evidence="2">TRAP transporter substrate-binding protein</fullName>
    </submittedName>
</protein>
<dbReference type="PANTHER" id="PTHR33376">
    <property type="match status" value="1"/>
</dbReference>
<dbReference type="CDD" id="cd13665">
    <property type="entry name" value="PBP2_TRAP_Dctp3_4"/>
    <property type="match status" value="1"/>
</dbReference>
<comment type="caution">
    <text evidence="2">The sequence shown here is derived from an EMBL/GenBank/DDBJ whole genome shotgun (WGS) entry which is preliminary data.</text>
</comment>
<dbReference type="PANTHER" id="PTHR33376:SF15">
    <property type="entry name" value="BLL6794 PROTEIN"/>
    <property type="match status" value="1"/>
</dbReference>
<gene>
    <name evidence="2" type="ORF">KCX74_09545</name>
</gene>
<keyword evidence="3" id="KW-1185">Reference proteome</keyword>
<sequence length="345" mass="38000">MMFDKLGYFIGIIVLLLLTACSEGIASTGSQHNLIISHFLPGSHPVQTQVLQGIGNEIEKKTDGDITYELYPSNALGVAGSQYDMAVTGEADIALSVHGYSPGRFPLMSVMELPFLAETAVHGSEIIANLYEEFPSIQEEHADTIPLFLFTAEPAQLITKNHRIESPEDVKGLRVRSPSPLANDILEALGAVPVSMPMGDVYESLERGVIDGAMVPLEALYNYRLHEIAAYITIGNFSATPFFSVMNKEAYYRFTDSEKQVINEATGIEASIESGSVFDVDGQTGRKLAKENGAEVIDLTEEQLIPWRKALDPIVQAWINDMENRGYPGQHIYDRAFQLKAELKK</sequence>
<evidence type="ECO:0000313" key="2">
    <source>
        <dbReference type="EMBL" id="MBR7796280.1"/>
    </source>
</evidence>
<reference evidence="2" key="1">
    <citation type="submission" date="2021-04" db="EMBL/GenBank/DDBJ databases">
        <title>Isolation and polyphasic classification of algal microorganism.</title>
        <authorList>
            <person name="Wang S."/>
        </authorList>
    </citation>
    <scope>NUCLEOTIDE SEQUENCE</scope>
    <source>
        <strain evidence="2">720a</strain>
    </source>
</reference>
<keyword evidence="1" id="KW-0732">Signal</keyword>
<dbReference type="InterPro" id="IPR018389">
    <property type="entry name" value="DctP_fam"/>
</dbReference>
<dbReference type="PROSITE" id="PS51257">
    <property type="entry name" value="PROKAR_LIPOPROTEIN"/>
    <property type="match status" value="1"/>
</dbReference>
<dbReference type="Proteomes" id="UP000675284">
    <property type="component" value="Unassembled WGS sequence"/>
</dbReference>
<evidence type="ECO:0000313" key="3">
    <source>
        <dbReference type="Proteomes" id="UP000675284"/>
    </source>
</evidence>
<proteinExistence type="predicted"/>
<dbReference type="Gene3D" id="3.40.190.170">
    <property type="entry name" value="Bacterial extracellular solute-binding protein, family 7"/>
    <property type="match status" value="1"/>
</dbReference>
<dbReference type="AlphaFoldDB" id="A0A941DT86"/>
<dbReference type="EMBL" id="JAGSOT010000024">
    <property type="protein sequence ID" value="MBR7796280.1"/>
    <property type="molecule type" value="Genomic_DNA"/>
</dbReference>